<dbReference type="GO" id="GO:0006273">
    <property type="term" value="P:lagging strand elongation"/>
    <property type="evidence" value="ECO:0007669"/>
    <property type="project" value="TreeGrafter"/>
</dbReference>
<keyword evidence="14" id="KW-1185">Reference proteome</keyword>
<dbReference type="EC" id="6.5.1.1" evidence="9"/>
<dbReference type="SUPFAM" id="SSF50249">
    <property type="entry name" value="Nucleic acid-binding proteins"/>
    <property type="match status" value="1"/>
</dbReference>
<dbReference type="GO" id="GO:0005634">
    <property type="term" value="C:nucleus"/>
    <property type="evidence" value="ECO:0007669"/>
    <property type="project" value="UniProtKB-SubCell"/>
</dbReference>
<accession>A0A9P5Z8I6</accession>
<keyword evidence="3 9" id="KW-0436">Ligase</keyword>
<dbReference type="GO" id="GO:0003910">
    <property type="term" value="F:DNA ligase (ATP) activity"/>
    <property type="evidence" value="ECO:0007669"/>
    <property type="project" value="UniProtKB-EC"/>
</dbReference>
<evidence type="ECO:0000256" key="3">
    <source>
        <dbReference type="ARBA" id="ARBA00022598"/>
    </source>
</evidence>
<dbReference type="PROSITE" id="PS50160">
    <property type="entry name" value="DNA_LIGASE_A3"/>
    <property type="match status" value="1"/>
</dbReference>
<dbReference type="InterPro" id="IPR012308">
    <property type="entry name" value="DNA_ligase_ATP-dep_N"/>
</dbReference>
<organism evidence="13 14">
    <name type="scientific">Pholiota conissans</name>
    <dbReference type="NCBI Taxonomy" id="109636"/>
    <lineage>
        <taxon>Eukaryota</taxon>
        <taxon>Fungi</taxon>
        <taxon>Dikarya</taxon>
        <taxon>Basidiomycota</taxon>
        <taxon>Agaricomycotina</taxon>
        <taxon>Agaricomycetes</taxon>
        <taxon>Agaricomycetidae</taxon>
        <taxon>Agaricales</taxon>
        <taxon>Agaricineae</taxon>
        <taxon>Strophariaceae</taxon>
        <taxon>Pholiota</taxon>
    </lineage>
</organism>
<reference evidence="13" key="1">
    <citation type="submission" date="2020-11" db="EMBL/GenBank/DDBJ databases">
        <authorList>
            <consortium name="DOE Joint Genome Institute"/>
            <person name="Ahrendt S."/>
            <person name="Riley R."/>
            <person name="Andreopoulos W."/>
            <person name="Labutti K."/>
            <person name="Pangilinan J."/>
            <person name="Ruiz-Duenas F.J."/>
            <person name="Barrasa J.M."/>
            <person name="Sanchez-Garcia M."/>
            <person name="Camarero S."/>
            <person name="Miyauchi S."/>
            <person name="Serrano A."/>
            <person name="Linde D."/>
            <person name="Babiker R."/>
            <person name="Drula E."/>
            <person name="Ayuso-Fernandez I."/>
            <person name="Pacheco R."/>
            <person name="Padilla G."/>
            <person name="Ferreira P."/>
            <person name="Barriuso J."/>
            <person name="Kellner H."/>
            <person name="Castanera R."/>
            <person name="Alfaro M."/>
            <person name="Ramirez L."/>
            <person name="Pisabarro A.G."/>
            <person name="Kuo A."/>
            <person name="Tritt A."/>
            <person name="Lipzen A."/>
            <person name="He G."/>
            <person name="Yan M."/>
            <person name="Ng V."/>
            <person name="Cullen D."/>
            <person name="Martin F."/>
            <person name="Rosso M.-N."/>
            <person name="Henrissat B."/>
            <person name="Hibbett D."/>
            <person name="Martinez A.T."/>
            <person name="Grigoriev I.V."/>
        </authorList>
    </citation>
    <scope>NUCLEOTIDE SEQUENCE</scope>
    <source>
        <strain evidence="13">CIRM-BRFM 674</strain>
    </source>
</reference>
<protein>
    <recommendedName>
        <fullName evidence="9">DNA ligase</fullName>
        <ecNumber evidence="9">6.5.1.1</ecNumber>
    </recommendedName>
</protein>
<feature type="region of interest" description="Disordered" evidence="11">
    <location>
        <begin position="809"/>
        <end position="842"/>
    </location>
</feature>
<keyword evidence="9" id="KW-0233">DNA recombination</keyword>
<dbReference type="PANTHER" id="PTHR45674:SF9">
    <property type="entry name" value="DNA LIGASE 3"/>
    <property type="match status" value="1"/>
</dbReference>
<keyword evidence="9" id="KW-0234">DNA repair</keyword>
<dbReference type="NCBIfam" id="TIGR00574">
    <property type="entry name" value="dnl1"/>
    <property type="match status" value="1"/>
</dbReference>
<evidence type="ECO:0000256" key="8">
    <source>
        <dbReference type="ARBA" id="ARBA00034003"/>
    </source>
</evidence>
<dbReference type="CDD" id="cd07900">
    <property type="entry name" value="Adenylation_DNA_ligase_I_Euk"/>
    <property type="match status" value="1"/>
</dbReference>
<evidence type="ECO:0000256" key="4">
    <source>
        <dbReference type="ARBA" id="ARBA00022705"/>
    </source>
</evidence>
<dbReference type="Gene3D" id="1.10.3260.10">
    <property type="entry name" value="DNA ligase, ATP-dependent, N-terminal domain"/>
    <property type="match status" value="1"/>
</dbReference>
<dbReference type="InterPro" id="IPR012340">
    <property type="entry name" value="NA-bd_OB-fold"/>
</dbReference>
<dbReference type="InterPro" id="IPR012309">
    <property type="entry name" value="DNA_ligase_ATP-dep_C"/>
</dbReference>
<evidence type="ECO:0000256" key="1">
    <source>
        <dbReference type="ARBA" id="ARBA00004123"/>
    </source>
</evidence>
<dbReference type="PROSITE" id="PS00697">
    <property type="entry name" value="DNA_LIGASE_A1"/>
    <property type="match status" value="1"/>
</dbReference>
<feature type="compositionally biased region" description="Acidic residues" evidence="11">
    <location>
        <begin position="819"/>
        <end position="832"/>
    </location>
</feature>
<dbReference type="InterPro" id="IPR050191">
    <property type="entry name" value="ATP-dep_DNA_ligase"/>
</dbReference>
<dbReference type="FunFam" id="3.30.470.30:FF:000002">
    <property type="entry name" value="DNA ligase"/>
    <property type="match status" value="1"/>
</dbReference>
<evidence type="ECO:0000313" key="13">
    <source>
        <dbReference type="EMBL" id="KAF9482145.1"/>
    </source>
</evidence>
<name>A0A9P5Z8I6_9AGAR</name>
<comment type="caution">
    <text evidence="13">The sequence shown here is derived from an EMBL/GenBank/DDBJ whole genome shotgun (WGS) entry which is preliminary data.</text>
</comment>
<evidence type="ECO:0000256" key="7">
    <source>
        <dbReference type="ARBA" id="ARBA00023242"/>
    </source>
</evidence>
<dbReference type="Gene3D" id="3.30.1490.70">
    <property type="match status" value="1"/>
</dbReference>
<evidence type="ECO:0000256" key="11">
    <source>
        <dbReference type="SAM" id="MobiDB-lite"/>
    </source>
</evidence>
<comment type="similarity">
    <text evidence="2 10">Belongs to the ATP-dependent DNA ligase family.</text>
</comment>
<keyword evidence="7" id="KW-0539">Nucleus</keyword>
<sequence length="842" mass="93141">MSKRALSSSTSPSKNKRLKIQLASQPKIENFFYSSTKARVSVNPATNARHSSPSRQKASTSSTAIPDIIDVDSLESEDENKLKHYKELKNESPVVPVVGTLAGSNARLSEAEFSSLDVDPSLYDPVLQPSNSPHAPYALLTHALVALSQTRSRISIINILTNLLRTITLKHPSSLLPAVYLLSNTLGPQFVPIELGLGSSIISHSIQQVSGLSPAALKRMYNNTGDPGDVAFAAKTNIRTLIPHAPLTVPYVYQSLLRISRCKGHGAGKEKQKIVEKLLLAASGEEVRYLTRTLYQNLRVGAVRTSILAALARAFVLTPPSTIPNHPSASTDSAFSSPGKISVDSASRATLGSPSKRKQTYNALSVRFKEAESLIKQVYVKHPSYDQIIPALLEKGFESLAERVPLVVGVPLLPMLGSPTRSLDEIYDRLNDLPFSAEFKYDGQRAQVHALRTFNGGPTVKIFSRHLEDMTTKYPDVIGLVNSMFRTSENLTSFIMDAEIVAIDPTTGLIRPFQDLAGRARKDVNIRDVKVTVCVYAFDLMYLNEKPLLELTFNERRSLLRNNFIVRKVPQEDLSVSFFDFVESCESIQGRIFIEEFLSKAVENRCEGLMIKLLDTPATAVVGDPEEKQKRMKALPATYEPDVRTSGWLKLKKDYIDSMSDSLDVIPVGAWYGNGRKAQWWSPILLALWNPETGRPVALCKCMSGFSDAFYAQMRAKYSPDSEHCSKQPIWECDFGGFSPDIYFQPCEVWEIRGADITESPVSMAAHGMVSSSRGLSLRFPRFIKTRGDKSIELASSPSFLVEIWKSQQGKGKGPAQMDDGELIDVELEDSDFDRSDSSESD</sequence>
<dbReference type="InterPro" id="IPR012310">
    <property type="entry name" value="DNA_ligase_ATP-dep_cent"/>
</dbReference>
<feature type="compositionally biased region" description="Polar residues" evidence="11">
    <location>
        <begin position="1"/>
        <end position="13"/>
    </location>
</feature>
<evidence type="ECO:0000256" key="9">
    <source>
        <dbReference type="RuleBase" id="RU000617"/>
    </source>
</evidence>
<feature type="domain" description="ATP-dependent DNA ligase family profile" evidence="12">
    <location>
        <begin position="526"/>
        <end position="690"/>
    </location>
</feature>
<dbReference type="GO" id="GO:0071897">
    <property type="term" value="P:DNA biosynthetic process"/>
    <property type="evidence" value="ECO:0007669"/>
    <property type="project" value="InterPro"/>
</dbReference>
<comment type="subcellular location">
    <subcellularLocation>
        <location evidence="1">Nucleus</location>
    </subcellularLocation>
</comment>
<dbReference type="GO" id="GO:0003677">
    <property type="term" value="F:DNA binding"/>
    <property type="evidence" value="ECO:0007669"/>
    <property type="project" value="InterPro"/>
</dbReference>
<dbReference type="Gene3D" id="2.40.50.140">
    <property type="entry name" value="Nucleic acid-binding proteins"/>
    <property type="match status" value="1"/>
</dbReference>
<keyword evidence="9" id="KW-0227">DNA damage</keyword>
<dbReference type="InterPro" id="IPR000977">
    <property type="entry name" value="DNA_ligase_ATP-dep"/>
</dbReference>
<evidence type="ECO:0000256" key="6">
    <source>
        <dbReference type="ARBA" id="ARBA00022840"/>
    </source>
</evidence>
<keyword evidence="6 9" id="KW-0067">ATP-binding</keyword>
<proteinExistence type="inferred from homology"/>
<dbReference type="PANTHER" id="PTHR45674">
    <property type="entry name" value="DNA LIGASE 1/3 FAMILY MEMBER"/>
    <property type="match status" value="1"/>
</dbReference>
<dbReference type="InterPro" id="IPR036599">
    <property type="entry name" value="DNA_ligase_N_sf"/>
</dbReference>
<dbReference type="AlphaFoldDB" id="A0A9P5Z8I6"/>
<keyword evidence="4" id="KW-0235">DNA replication</keyword>
<dbReference type="GO" id="GO:0005524">
    <property type="term" value="F:ATP binding"/>
    <property type="evidence" value="ECO:0007669"/>
    <property type="project" value="UniProtKB-KW"/>
</dbReference>
<dbReference type="InterPro" id="IPR016059">
    <property type="entry name" value="DNA_ligase_ATP-dep_CS"/>
</dbReference>
<dbReference type="EMBL" id="MU155169">
    <property type="protein sequence ID" value="KAF9482145.1"/>
    <property type="molecule type" value="Genomic_DNA"/>
</dbReference>
<keyword evidence="5 9" id="KW-0547">Nucleotide-binding</keyword>
<feature type="region of interest" description="Disordered" evidence="11">
    <location>
        <begin position="1"/>
        <end position="20"/>
    </location>
</feature>
<feature type="region of interest" description="Disordered" evidence="11">
    <location>
        <begin position="43"/>
        <end position="62"/>
    </location>
</feature>
<evidence type="ECO:0000313" key="14">
    <source>
        <dbReference type="Proteomes" id="UP000807469"/>
    </source>
</evidence>
<dbReference type="Pfam" id="PF04679">
    <property type="entry name" value="DNA_ligase_A_C"/>
    <property type="match status" value="1"/>
</dbReference>
<dbReference type="Proteomes" id="UP000807469">
    <property type="component" value="Unassembled WGS sequence"/>
</dbReference>
<dbReference type="GO" id="GO:0006281">
    <property type="term" value="P:DNA repair"/>
    <property type="evidence" value="ECO:0007669"/>
    <property type="project" value="UniProtKB-KW"/>
</dbReference>
<dbReference type="CDD" id="cd07969">
    <property type="entry name" value="OBF_DNA_ligase_I"/>
    <property type="match status" value="1"/>
</dbReference>
<evidence type="ECO:0000256" key="2">
    <source>
        <dbReference type="ARBA" id="ARBA00007572"/>
    </source>
</evidence>
<feature type="compositionally biased region" description="Basic and acidic residues" evidence="11">
    <location>
        <begin position="833"/>
        <end position="842"/>
    </location>
</feature>
<dbReference type="SUPFAM" id="SSF56091">
    <property type="entry name" value="DNA ligase/mRNA capping enzyme, catalytic domain"/>
    <property type="match status" value="1"/>
</dbReference>
<dbReference type="SUPFAM" id="SSF117018">
    <property type="entry name" value="ATP-dependent DNA ligase DNA-binding domain"/>
    <property type="match status" value="1"/>
</dbReference>
<dbReference type="Pfam" id="PF04675">
    <property type="entry name" value="DNA_ligase_A_N"/>
    <property type="match status" value="1"/>
</dbReference>
<dbReference type="Pfam" id="PF01068">
    <property type="entry name" value="DNA_ligase_A_M"/>
    <property type="match status" value="1"/>
</dbReference>
<comment type="catalytic activity">
    <reaction evidence="8 9">
        <text>ATP + (deoxyribonucleotide)n-3'-hydroxyl + 5'-phospho-(deoxyribonucleotide)m = (deoxyribonucleotide)n+m + AMP + diphosphate.</text>
        <dbReference type="EC" id="6.5.1.1"/>
    </reaction>
</comment>
<evidence type="ECO:0000259" key="12">
    <source>
        <dbReference type="PROSITE" id="PS50160"/>
    </source>
</evidence>
<dbReference type="OrthoDB" id="206088at2759"/>
<evidence type="ECO:0000256" key="5">
    <source>
        <dbReference type="ARBA" id="ARBA00022741"/>
    </source>
</evidence>
<gene>
    <name evidence="13" type="ORF">BDN70DRAFT_829763</name>
</gene>
<evidence type="ECO:0000256" key="10">
    <source>
        <dbReference type="RuleBase" id="RU004196"/>
    </source>
</evidence>
<dbReference type="Gene3D" id="3.30.470.30">
    <property type="entry name" value="DNA ligase/mRNA capping enzyme"/>
    <property type="match status" value="1"/>
</dbReference>
<dbReference type="GO" id="GO:0006310">
    <property type="term" value="P:DNA recombination"/>
    <property type="evidence" value="ECO:0007669"/>
    <property type="project" value="UniProtKB-KW"/>
</dbReference>